<accession>A0A2U3LPI1</accession>
<dbReference type="PANTHER" id="PTHR42659:SF2">
    <property type="entry name" value="XANTHINE DEHYDROGENASE SUBUNIT C-RELATED"/>
    <property type="match status" value="1"/>
</dbReference>
<dbReference type="Gene3D" id="3.30.390.50">
    <property type="entry name" value="CO dehydrogenase flavoprotein, C-terminal domain"/>
    <property type="match status" value="1"/>
</dbReference>
<dbReference type="PANTHER" id="PTHR42659">
    <property type="entry name" value="XANTHINE DEHYDROGENASE SUBUNIT C-RELATED"/>
    <property type="match status" value="1"/>
</dbReference>
<protein>
    <recommendedName>
        <fullName evidence="4">CO dehydrogenase flavoprotein C-terminal domain-containing protein</fullName>
    </recommendedName>
</protein>
<keyword evidence="1" id="KW-0285">Flavoprotein</keyword>
<dbReference type="Pfam" id="PF03450">
    <property type="entry name" value="CO_deh_flav_C"/>
    <property type="match status" value="1"/>
</dbReference>
<dbReference type="GO" id="GO:0050660">
    <property type="term" value="F:flavin adenine dinucleotide binding"/>
    <property type="evidence" value="ECO:0007669"/>
    <property type="project" value="InterPro"/>
</dbReference>
<dbReference type="AlphaFoldDB" id="A0A2U3LPI1"/>
<evidence type="ECO:0000256" key="3">
    <source>
        <dbReference type="ARBA" id="ARBA00023002"/>
    </source>
</evidence>
<name>A0A2U3LPI1_9FIRM</name>
<gene>
    <name evidence="5" type="ORF">SBF1_7020002</name>
</gene>
<dbReference type="GO" id="GO:0016491">
    <property type="term" value="F:oxidoreductase activity"/>
    <property type="evidence" value="ECO:0007669"/>
    <property type="project" value="UniProtKB-KW"/>
</dbReference>
<dbReference type="InterPro" id="IPR036683">
    <property type="entry name" value="CO_DH_flav_C_dom_sf"/>
</dbReference>
<dbReference type="SMART" id="SM01092">
    <property type="entry name" value="CO_deh_flav_C"/>
    <property type="match status" value="1"/>
</dbReference>
<keyword evidence="3" id="KW-0560">Oxidoreductase</keyword>
<keyword evidence="2" id="KW-0274">FAD</keyword>
<dbReference type="Gene3D" id="3.30.465.10">
    <property type="match status" value="1"/>
</dbReference>
<evidence type="ECO:0000259" key="4">
    <source>
        <dbReference type="SMART" id="SM01092"/>
    </source>
</evidence>
<dbReference type="SUPFAM" id="SSF55447">
    <property type="entry name" value="CO dehydrogenase flavoprotein C-terminal domain-like"/>
    <property type="match status" value="1"/>
</dbReference>
<dbReference type="EMBL" id="OMOF01000671">
    <property type="protein sequence ID" value="SPF53833.1"/>
    <property type="molecule type" value="Genomic_DNA"/>
</dbReference>
<dbReference type="InterPro" id="IPR051312">
    <property type="entry name" value="Diverse_Substr_Oxidored"/>
</dbReference>
<dbReference type="InterPro" id="IPR005107">
    <property type="entry name" value="CO_DH_flav_C"/>
</dbReference>
<dbReference type="InterPro" id="IPR016169">
    <property type="entry name" value="FAD-bd_PCMH_sub2"/>
</dbReference>
<evidence type="ECO:0000313" key="5">
    <source>
        <dbReference type="EMBL" id="SPF53833.1"/>
    </source>
</evidence>
<reference evidence="6" key="1">
    <citation type="submission" date="2018-02" db="EMBL/GenBank/DDBJ databases">
        <authorList>
            <person name="Hausmann B."/>
        </authorList>
    </citation>
    <scope>NUCLEOTIDE SEQUENCE [LARGE SCALE GENOMIC DNA]</scope>
    <source>
        <strain evidence="6">Peat soil MAG SbF1</strain>
    </source>
</reference>
<dbReference type="InterPro" id="IPR036318">
    <property type="entry name" value="FAD-bd_PCMH-like_sf"/>
</dbReference>
<sequence>MLIALNAKIKTTVRDIEAERFFTGEGHKTTVLNDDEIVTEIRIPAPNSGTKQTFTKFALRPTIDFAVVNVATAITIEDGKVSDARIVVNAVAARPKRATEVEDALKGKVICESVAETAAAALAKGTVPLTHQGRT</sequence>
<dbReference type="Proteomes" id="UP000238916">
    <property type="component" value="Unassembled WGS sequence"/>
</dbReference>
<organism evidence="5 6">
    <name type="scientific">Candidatus Desulfosporosinus infrequens</name>
    <dbReference type="NCBI Taxonomy" id="2043169"/>
    <lineage>
        <taxon>Bacteria</taxon>
        <taxon>Bacillati</taxon>
        <taxon>Bacillota</taxon>
        <taxon>Clostridia</taxon>
        <taxon>Eubacteriales</taxon>
        <taxon>Desulfitobacteriaceae</taxon>
        <taxon>Desulfosporosinus</taxon>
    </lineage>
</organism>
<proteinExistence type="predicted"/>
<feature type="domain" description="CO dehydrogenase flavoprotein C-terminal" evidence="4">
    <location>
        <begin position="52"/>
        <end position="135"/>
    </location>
</feature>
<dbReference type="SUPFAM" id="SSF56176">
    <property type="entry name" value="FAD-binding/transporter-associated domain-like"/>
    <property type="match status" value="1"/>
</dbReference>
<evidence type="ECO:0000256" key="2">
    <source>
        <dbReference type="ARBA" id="ARBA00022827"/>
    </source>
</evidence>
<evidence type="ECO:0000256" key="1">
    <source>
        <dbReference type="ARBA" id="ARBA00022630"/>
    </source>
</evidence>
<evidence type="ECO:0000313" key="6">
    <source>
        <dbReference type="Proteomes" id="UP000238916"/>
    </source>
</evidence>